<dbReference type="CDD" id="cd05930">
    <property type="entry name" value="A_NRPS"/>
    <property type="match status" value="1"/>
</dbReference>
<name>A0A919A927_9ACTN</name>
<dbReference type="EMBL" id="BNBI01000003">
    <property type="protein sequence ID" value="GHE94009.1"/>
    <property type="molecule type" value="Genomic_DNA"/>
</dbReference>
<keyword evidence="2" id="KW-0597">Phosphoprotein</keyword>
<reference evidence="4" key="1">
    <citation type="journal article" date="2014" name="Int. J. Syst. Evol. Microbiol.">
        <title>Complete genome sequence of Corynebacterium casei LMG S-19264T (=DSM 44701T), isolated from a smear-ripened cheese.</title>
        <authorList>
            <consortium name="US DOE Joint Genome Institute (JGI-PGF)"/>
            <person name="Walter F."/>
            <person name="Albersmeier A."/>
            <person name="Kalinowski J."/>
            <person name="Ruckert C."/>
        </authorList>
    </citation>
    <scope>NUCLEOTIDE SEQUENCE</scope>
    <source>
        <strain evidence="4">JCM 4477</strain>
    </source>
</reference>
<evidence type="ECO:0000313" key="4">
    <source>
        <dbReference type="EMBL" id="GHE94009.1"/>
    </source>
</evidence>
<organism evidence="4 5">
    <name type="scientific">Streptomyces fumanus</name>
    <dbReference type="NCBI Taxonomy" id="67302"/>
    <lineage>
        <taxon>Bacteria</taxon>
        <taxon>Bacillati</taxon>
        <taxon>Actinomycetota</taxon>
        <taxon>Actinomycetes</taxon>
        <taxon>Kitasatosporales</taxon>
        <taxon>Streptomycetaceae</taxon>
        <taxon>Streptomyces</taxon>
    </lineage>
</organism>
<dbReference type="PROSITE" id="PS00012">
    <property type="entry name" value="PHOSPHOPANTETHEINE"/>
    <property type="match status" value="1"/>
</dbReference>
<dbReference type="PROSITE" id="PS50075">
    <property type="entry name" value="CARRIER"/>
    <property type="match status" value="1"/>
</dbReference>
<dbReference type="InterPro" id="IPR025110">
    <property type="entry name" value="AMP-bd_C"/>
</dbReference>
<dbReference type="InterPro" id="IPR000873">
    <property type="entry name" value="AMP-dep_synth/lig_dom"/>
</dbReference>
<dbReference type="InterPro" id="IPR010071">
    <property type="entry name" value="AA_adenyl_dom"/>
</dbReference>
<dbReference type="InterPro" id="IPR020806">
    <property type="entry name" value="PKS_PP-bd"/>
</dbReference>
<dbReference type="PROSITE" id="PS00455">
    <property type="entry name" value="AMP_BINDING"/>
    <property type="match status" value="1"/>
</dbReference>
<feature type="domain" description="Carrier" evidence="3">
    <location>
        <begin position="512"/>
        <end position="587"/>
    </location>
</feature>
<dbReference type="GO" id="GO:0044550">
    <property type="term" value="P:secondary metabolite biosynthetic process"/>
    <property type="evidence" value="ECO:0007669"/>
    <property type="project" value="TreeGrafter"/>
</dbReference>
<dbReference type="Pfam" id="PF00550">
    <property type="entry name" value="PP-binding"/>
    <property type="match status" value="1"/>
</dbReference>
<dbReference type="GO" id="GO:0017000">
    <property type="term" value="P:antibiotic biosynthetic process"/>
    <property type="evidence" value="ECO:0007669"/>
    <property type="project" value="UniProtKB-ARBA"/>
</dbReference>
<dbReference type="Gene3D" id="3.30.300.30">
    <property type="match status" value="1"/>
</dbReference>
<dbReference type="InterPro" id="IPR006162">
    <property type="entry name" value="Ppantetheine_attach_site"/>
</dbReference>
<reference evidence="4" key="2">
    <citation type="submission" date="2020-09" db="EMBL/GenBank/DDBJ databases">
        <authorList>
            <person name="Sun Q."/>
            <person name="Ohkuma M."/>
        </authorList>
    </citation>
    <scope>NUCLEOTIDE SEQUENCE</scope>
    <source>
        <strain evidence="4">JCM 4477</strain>
    </source>
</reference>
<dbReference type="Proteomes" id="UP000630718">
    <property type="component" value="Unassembled WGS sequence"/>
</dbReference>
<dbReference type="InterPro" id="IPR045851">
    <property type="entry name" value="AMP-bd_C_sf"/>
</dbReference>
<gene>
    <name evidence="4" type="ORF">GCM10018772_17330</name>
</gene>
<dbReference type="Gene3D" id="3.40.50.12780">
    <property type="entry name" value="N-terminal domain of ligase-like"/>
    <property type="match status" value="1"/>
</dbReference>
<keyword evidence="1" id="KW-0596">Phosphopantetheine</keyword>
<dbReference type="RefSeq" id="WP_190203543.1">
    <property type="nucleotide sequence ID" value="NZ_BNBI01000003.1"/>
</dbReference>
<evidence type="ECO:0000256" key="1">
    <source>
        <dbReference type="ARBA" id="ARBA00022450"/>
    </source>
</evidence>
<dbReference type="SUPFAM" id="SSF56801">
    <property type="entry name" value="Acetyl-CoA synthetase-like"/>
    <property type="match status" value="1"/>
</dbReference>
<dbReference type="GO" id="GO:0043041">
    <property type="term" value="P:amino acid activation for nonribosomal peptide biosynthetic process"/>
    <property type="evidence" value="ECO:0007669"/>
    <property type="project" value="TreeGrafter"/>
</dbReference>
<dbReference type="InterPro" id="IPR036736">
    <property type="entry name" value="ACP-like_sf"/>
</dbReference>
<dbReference type="Pfam" id="PF13193">
    <property type="entry name" value="AMP-binding_C"/>
    <property type="match status" value="1"/>
</dbReference>
<proteinExistence type="predicted"/>
<dbReference type="InterPro" id="IPR009081">
    <property type="entry name" value="PP-bd_ACP"/>
</dbReference>
<dbReference type="SMART" id="SM00823">
    <property type="entry name" value="PKS_PP"/>
    <property type="match status" value="1"/>
</dbReference>
<evidence type="ECO:0000259" key="3">
    <source>
        <dbReference type="PROSITE" id="PS50075"/>
    </source>
</evidence>
<dbReference type="GO" id="GO:0005737">
    <property type="term" value="C:cytoplasm"/>
    <property type="evidence" value="ECO:0007669"/>
    <property type="project" value="TreeGrafter"/>
</dbReference>
<dbReference type="Gene3D" id="1.10.1200.10">
    <property type="entry name" value="ACP-like"/>
    <property type="match status" value="1"/>
</dbReference>
<dbReference type="Pfam" id="PF00501">
    <property type="entry name" value="AMP-binding"/>
    <property type="match status" value="1"/>
</dbReference>
<dbReference type="InterPro" id="IPR020845">
    <property type="entry name" value="AMP-binding_CS"/>
</dbReference>
<evidence type="ECO:0000313" key="5">
    <source>
        <dbReference type="Proteomes" id="UP000630718"/>
    </source>
</evidence>
<dbReference type="GO" id="GO:0031177">
    <property type="term" value="F:phosphopantetheine binding"/>
    <property type="evidence" value="ECO:0007669"/>
    <property type="project" value="InterPro"/>
</dbReference>
<dbReference type="PANTHER" id="PTHR45527">
    <property type="entry name" value="NONRIBOSOMAL PEPTIDE SYNTHETASE"/>
    <property type="match status" value="1"/>
</dbReference>
<dbReference type="PANTHER" id="PTHR45527:SF1">
    <property type="entry name" value="FATTY ACID SYNTHASE"/>
    <property type="match status" value="1"/>
</dbReference>
<dbReference type="SUPFAM" id="SSF47336">
    <property type="entry name" value="ACP-like"/>
    <property type="match status" value="1"/>
</dbReference>
<evidence type="ECO:0000256" key="2">
    <source>
        <dbReference type="ARBA" id="ARBA00022553"/>
    </source>
</evidence>
<sequence>MPRHDTESIAGLLRSAGDRNPQAVAVRTLDRELTYRELLGKADAIARRLDALGVPVDEPVGLLLRRTPELIAALLGVLLSGRTYLPLDAAHPADRIAFLLADSGARRVLVDQDCAGSVPPGPWTLIDADACMADDHEGALPFRTTIPGSTALVIYTSGTTGKPKGCWITHRSLDNFVRWTVQHCPRDTFECSVAATSLCFDFSVAEILPALVVGGSVLVLNNHMELADLPAHVQPTQINGVPSVLSDLVRDRPLPSSVRLVTLGGEAVPPSLVARLLDSGVPLVRNVYGPTETTVVATSTYLTRADTDRTCSLGDPVDGVEIYLVDDTFRPVPDGTVGELVIGGIGVSNGYPRLAALTASRFVADPFSKNPGRRVYRTGDHARRTEDGRLVFVGRRDHQVKIRGVRIELSEIEQVLMSHPSVSTAAVAVAGTGPGQFLLAYIWPADHGDPPTVAELSAHVKAELPTALWPAHYALLDELPRTTNGKVDRSRLPREPQFLSDGVPGAPGVANEEVALLERRLGEIWASALKVPAVRRDDNIYTLGGSSLTLIRVRASIAAELGMEVPMSVLIDCPTVAELATELLDEFLLTLT</sequence>
<protein>
    <recommendedName>
        <fullName evidence="3">Carrier domain-containing protein</fullName>
    </recommendedName>
</protein>
<dbReference type="AlphaFoldDB" id="A0A919A927"/>
<keyword evidence="5" id="KW-1185">Reference proteome</keyword>
<accession>A0A919A927</accession>
<comment type="caution">
    <text evidence="4">The sequence shown here is derived from an EMBL/GenBank/DDBJ whole genome shotgun (WGS) entry which is preliminary data.</text>
</comment>
<dbReference type="NCBIfam" id="TIGR01733">
    <property type="entry name" value="AA-adenyl-dom"/>
    <property type="match status" value="1"/>
</dbReference>
<dbReference type="InterPro" id="IPR042099">
    <property type="entry name" value="ANL_N_sf"/>
</dbReference>